<evidence type="ECO:0000313" key="10">
    <source>
        <dbReference type="EMBL" id="MBH0237265.1"/>
    </source>
</evidence>
<keyword evidence="7" id="KW-0067">ATP-binding</keyword>
<evidence type="ECO:0000256" key="4">
    <source>
        <dbReference type="ARBA" id="ARBA00022679"/>
    </source>
</evidence>
<dbReference type="RefSeq" id="WP_197310362.1">
    <property type="nucleotide sequence ID" value="NZ_JADZLT010000042.1"/>
</dbReference>
<protein>
    <recommendedName>
        <fullName evidence="2">histidine kinase</fullName>
        <ecNumber evidence="2">2.7.13.3</ecNumber>
    </recommendedName>
</protein>
<organism evidence="10 11">
    <name type="scientific">Methylobrevis albus</name>
    <dbReference type="NCBI Taxonomy" id="2793297"/>
    <lineage>
        <taxon>Bacteria</taxon>
        <taxon>Pseudomonadati</taxon>
        <taxon>Pseudomonadota</taxon>
        <taxon>Alphaproteobacteria</taxon>
        <taxon>Hyphomicrobiales</taxon>
        <taxon>Pleomorphomonadaceae</taxon>
        <taxon>Methylobrevis</taxon>
    </lineage>
</organism>
<evidence type="ECO:0000259" key="9">
    <source>
        <dbReference type="Pfam" id="PF07568"/>
    </source>
</evidence>
<dbReference type="GO" id="GO:0004673">
    <property type="term" value="F:protein histidine kinase activity"/>
    <property type="evidence" value="ECO:0007669"/>
    <property type="project" value="UniProtKB-EC"/>
</dbReference>
<comment type="caution">
    <text evidence="10">The sequence shown here is derived from an EMBL/GenBank/DDBJ whole genome shotgun (WGS) entry which is preliminary data.</text>
</comment>
<gene>
    <name evidence="10" type="ORF">I5731_05475</name>
</gene>
<dbReference type="GO" id="GO:0005524">
    <property type="term" value="F:ATP binding"/>
    <property type="evidence" value="ECO:0007669"/>
    <property type="project" value="UniProtKB-KW"/>
</dbReference>
<name>A0A931MXR6_9HYPH</name>
<evidence type="ECO:0000256" key="1">
    <source>
        <dbReference type="ARBA" id="ARBA00000085"/>
    </source>
</evidence>
<feature type="domain" description="Signal transduction histidine kinase subgroup 2 dimerisation and phosphoacceptor" evidence="9">
    <location>
        <begin position="355"/>
        <end position="427"/>
    </location>
</feature>
<dbReference type="AlphaFoldDB" id="A0A931MXR6"/>
<keyword evidence="3" id="KW-0597">Phosphoprotein</keyword>
<keyword evidence="5" id="KW-0547">Nucleotide-binding</keyword>
<keyword evidence="11" id="KW-1185">Reference proteome</keyword>
<dbReference type="EC" id="2.7.13.3" evidence="2"/>
<proteinExistence type="predicted"/>
<evidence type="ECO:0000256" key="3">
    <source>
        <dbReference type="ARBA" id="ARBA00022553"/>
    </source>
</evidence>
<evidence type="ECO:0000256" key="7">
    <source>
        <dbReference type="ARBA" id="ARBA00022840"/>
    </source>
</evidence>
<evidence type="ECO:0000256" key="8">
    <source>
        <dbReference type="SAM" id="Phobius"/>
    </source>
</evidence>
<dbReference type="Pfam" id="PF07568">
    <property type="entry name" value="HisKA_2"/>
    <property type="match status" value="1"/>
</dbReference>
<keyword evidence="4" id="KW-0808">Transferase</keyword>
<evidence type="ECO:0000256" key="2">
    <source>
        <dbReference type="ARBA" id="ARBA00012438"/>
    </source>
</evidence>
<keyword evidence="6" id="KW-0418">Kinase</keyword>
<keyword evidence="8" id="KW-1133">Transmembrane helix</keyword>
<sequence>MFSSLRSRILLILLIAIIPPVLVIAAIAWDSYGSARAAKLSSLSHDAELLASRMDAVPLGASRLAMTISELTALAGTDSETCGRNLGVLIDNYPGYDSIAVYDGGTRLCDVHRRSAAPATSFAPIATIDDLAEGEVRTKIVQSGAEGGVFWLAARAEDSRRSVAVTMSRSYLAELLDVYRVFPSSRAVLVDGQSSPIVMGRTSPEPGMWPADLPLEVGIGLRTARFAGNAYIFTIYKLRSFDVWLVTANLETDILAEPRQQLLVSAVAPMLMLLTALFAIWLGLNGAVLRWVLALQEANRSHARDGGPTSTSVDPRAPREFLDIAASFDTLTGELAKRNADLEREITEKRNYLRELHHRVKNNLQVIASLLALQKRALSPEHRQILRFPEDRVNAMSAVYRTTYADSETGAVQIGPMIREVIHRLQDVAGASRNAFELTVEGEGRRVALDTAVPIAMLMAEILPDYLDAAVHSGVPVSVRCIGDAAGLAIEIVGDPGVQPRSFKLSRRFVEAYLRQLGATLTETEPGRVSIVCPLDAEADKPRLVKIGGVV</sequence>
<keyword evidence="8" id="KW-0812">Transmembrane</keyword>
<reference evidence="10" key="1">
    <citation type="submission" date="2020-12" db="EMBL/GenBank/DDBJ databases">
        <title>Methylobrevis albus sp. nov., isolated from fresh water lack sediment.</title>
        <authorList>
            <person name="Zou Q."/>
        </authorList>
    </citation>
    <scope>NUCLEOTIDE SEQUENCE</scope>
    <source>
        <strain evidence="10">L22</strain>
    </source>
</reference>
<evidence type="ECO:0000313" key="11">
    <source>
        <dbReference type="Proteomes" id="UP000631694"/>
    </source>
</evidence>
<evidence type="ECO:0000256" key="6">
    <source>
        <dbReference type="ARBA" id="ARBA00022777"/>
    </source>
</evidence>
<dbReference type="InterPro" id="IPR011495">
    <property type="entry name" value="Sig_transdc_His_kin_sub2_dim/P"/>
</dbReference>
<evidence type="ECO:0000256" key="5">
    <source>
        <dbReference type="ARBA" id="ARBA00022741"/>
    </source>
</evidence>
<dbReference type="PANTHER" id="PTHR41523">
    <property type="entry name" value="TWO-COMPONENT SYSTEM SENSOR PROTEIN"/>
    <property type="match status" value="1"/>
</dbReference>
<feature type="transmembrane region" description="Helical" evidence="8">
    <location>
        <begin position="262"/>
        <end position="284"/>
    </location>
</feature>
<comment type="catalytic activity">
    <reaction evidence="1">
        <text>ATP + protein L-histidine = ADP + protein N-phospho-L-histidine.</text>
        <dbReference type="EC" id="2.7.13.3"/>
    </reaction>
</comment>
<dbReference type="Proteomes" id="UP000631694">
    <property type="component" value="Unassembled WGS sequence"/>
</dbReference>
<accession>A0A931MXR6</accession>
<dbReference type="EMBL" id="JADZLT010000042">
    <property type="protein sequence ID" value="MBH0237265.1"/>
    <property type="molecule type" value="Genomic_DNA"/>
</dbReference>
<dbReference type="PANTHER" id="PTHR41523:SF8">
    <property type="entry name" value="ETHYLENE RESPONSE SENSOR PROTEIN"/>
    <property type="match status" value="1"/>
</dbReference>
<keyword evidence="8" id="KW-0472">Membrane</keyword>
<dbReference type="Gene3D" id="3.30.450.20">
    <property type="entry name" value="PAS domain"/>
    <property type="match status" value="1"/>
</dbReference>